<dbReference type="Gene3D" id="2.60.120.330">
    <property type="entry name" value="B-lactam Antibiotic, Isopenicillin N Synthase, Chain"/>
    <property type="match status" value="1"/>
</dbReference>
<dbReference type="GO" id="GO:0016491">
    <property type="term" value="F:oxidoreductase activity"/>
    <property type="evidence" value="ECO:0007669"/>
    <property type="project" value="UniProtKB-KW"/>
</dbReference>
<dbReference type="EMBL" id="CAJVPK010000001">
    <property type="protein sequence ID" value="CAG8432686.1"/>
    <property type="molecule type" value="Genomic_DNA"/>
</dbReference>
<dbReference type="InterPro" id="IPR027443">
    <property type="entry name" value="IPNS-like_sf"/>
</dbReference>
<proteinExistence type="predicted"/>
<gene>
    <name evidence="4" type="ORF">DEBURN_LOCUS14</name>
</gene>
<sequence length="359" mass="41033">MSPNEGATLLPIIDLDLYLNLRDDSTHPLLIKECQKAVNALKEYGLLIVKDSRVTEEDNYQFLNLMEDYYAQPTEIKLKDARPEIGYNVGITPEYIETPRCQRDPKCESIITNMPEEIRPKISTGPDSKWRYFWPIGSTPKETKFPKFYNGPIIPEKFENVWEEVMNKWGNQMHQAIKGIAEMIAIGFGLPRNTLTDLTQDGPHILAPTGSDLNIYGKLNTILAGFHYDLDFLTIHGKSRYPGLNIWPRDRSSKIPVQVPNGCLLVQAGKQLEWVTAGEILAGYHEVIVTEATLKAIEEAKRNKPDRPLWRVSSTFFFHIASDNKLKTLEPFKPNSEVYPAIYAGDQVRNEYEFIDLMK</sequence>
<evidence type="ECO:0000313" key="4">
    <source>
        <dbReference type="EMBL" id="CAG8432686.1"/>
    </source>
</evidence>
<dbReference type="SUPFAM" id="SSF51197">
    <property type="entry name" value="Clavaminate synthase-like"/>
    <property type="match status" value="1"/>
</dbReference>
<dbReference type="Proteomes" id="UP000789706">
    <property type="component" value="Unassembled WGS sequence"/>
</dbReference>
<dbReference type="PANTHER" id="PTHR10209:SF874">
    <property type="entry name" value="2-OXOGLUTARATE (2OG) AND FE(II)-DEPENDENT OXYGENASE SUPERFAMILY PROTEIN"/>
    <property type="match status" value="1"/>
</dbReference>
<name>A0A9N8UZ78_9GLOM</name>
<evidence type="ECO:0000256" key="3">
    <source>
        <dbReference type="ARBA" id="ARBA00023004"/>
    </source>
</evidence>
<dbReference type="AlphaFoldDB" id="A0A9N8UZ78"/>
<keyword evidence="1" id="KW-0479">Metal-binding</keyword>
<keyword evidence="2" id="KW-0560">Oxidoreductase</keyword>
<accession>A0A9N8UZ78</accession>
<dbReference type="OrthoDB" id="10248513at2759"/>
<evidence type="ECO:0000313" key="5">
    <source>
        <dbReference type="Proteomes" id="UP000789706"/>
    </source>
</evidence>
<protein>
    <submittedName>
        <fullName evidence="4">5668_t:CDS:1</fullName>
    </submittedName>
</protein>
<reference evidence="4" key="1">
    <citation type="submission" date="2021-06" db="EMBL/GenBank/DDBJ databases">
        <authorList>
            <person name="Kallberg Y."/>
            <person name="Tangrot J."/>
            <person name="Rosling A."/>
        </authorList>
    </citation>
    <scope>NUCLEOTIDE SEQUENCE</scope>
    <source>
        <strain evidence="4">AZ414A</strain>
    </source>
</reference>
<dbReference type="PANTHER" id="PTHR10209">
    <property type="entry name" value="OXIDOREDUCTASE, 2OG-FE II OXYGENASE FAMILY PROTEIN"/>
    <property type="match status" value="1"/>
</dbReference>
<evidence type="ECO:0000256" key="1">
    <source>
        <dbReference type="ARBA" id="ARBA00022723"/>
    </source>
</evidence>
<keyword evidence="3" id="KW-0408">Iron</keyword>
<comment type="caution">
    <text evidence="4">The sequence shown here is derived from an EMBL/GenBank/DDBJ whole genome shotgun (WGS) entry which is preliminary data.</text>
</comment>
<organism evidence="4 5">
    <name type="scientific">Diversispora eburnea</name>
    <dbReference type="NCBI Taxonomy" id="1213867"/>
    <lineage>
        <taxon>Eukaryota</taxon>
        <taxon>Fungi</taxon>
        <taxon>Fungi incertae sedis</taxon>
        <taxon>Mucoromycota</taxon>
        <taxon>Glomeromycotina</taxon>
        <taxon>Glomeromycetes</taxon>
        <taxon>Diversisporales</taxon>
        <taxon>Diversisporaceae</taxon>
        <taxon>Diversispora</taxon>
    </lineage>
</organism>
<evidence type="ECO:0000256" key="2">
    <source>
        <dbReference type="ARBA" id="ARBA00023002"/>
    </source>
</evidence>
<keyword evidence="5" id="KW-1185">Reference proteome</keyword>
<dbReference type="GO" id="GO:0046872">
    <property type="term" value="F:metal ion binding"/>
    <property type="evidence" value="ECO:0007669"/>
    <property type="project" value="UniProtKB-KW"/>
</dbReference>